<dbReference type="PANTHER" id="PTHR11732">
    <property type="entry name" value="ALDO/KETO REDUCTASE"/>
    <property type="match status" value="1"/>
</dbReference>
<dbReference type="Gene3D" id="3.20.20.100">
    <property type="entry name" value="NADP-dependent oxidoreductase domain"/>
    <property type="match status" value="1"/>
</dbReference>
<dbReference type="PROSITE" id="PS00062">
    <property type="entry name" value="ALDOKETO_REDUCTASE_2"/>
    <property type="match status" value="1"/>
</dbReference>
<feature type="site" description="Lowers pKa of active site Tyr" evidence="3">
    <location>
        <position position="74"/>
    </location>
</feature>
<dbReference type="GO" id="GO:0016491">
    <property type="term" value="F:oxidoreductase activity"/>
    <property type="evidence" value="ECO:0007669"/>
    <property type="project" value="InterPro"/>
</dbReference>
<sequence>MVILVMNNQKMRLGFGTWMNVSSTSLEQCIAAASEVGYNYIDTAHIYGNESQIGKVLSKLRKSKKPVDLPIQSKVWVSQFNDVKKALSSSLKKLNQTKIWSYLLHRPHLDMNKTIQAWKQLIKCKELGMVENIGVSNFDKDMIKLLIAKTGVKPWCNQIELSVNNFREDRLVFNNQEKIVIQAWSPLGVIEKNLKNPILVKLAKKYKSDVPGILIAFLNSQNIPLIVKSSQPERVISNVNGMKIKLTKTEIATLRSLNTYENKAPETYYDQALELN</sequence>
<name>A0A292IIT1_9MOLU</name>
<evidence type="ECO:0000313" key="5">
    <source>
        <dbReference type="EMBL" id="CDN40790.1"/>
    </source>
</evidence>
<dbReference type="PIRSF" id="PIRSF000097">
    <property type="entry name" value="AKR"/>
    <property type="match status" value="1"/>
</dbReference>
<feature type="domain" description="NADP-dependent oxidoreductase" evidence="4">
    <location>
        <begin position="12"/>
        <end position="258"/>
    </location>
</feature>
<dbReference type="PRINTS" id="PR00069">
    <property type="entry name" value="ALDKETRDTASE"/>
</dbReference>
<dbReference type="AlphaFoldDB" id="A0A292IIT1"/>
<reference evidence="5 6" key="1">
    <citation type="journal article" date="2015" name="Clin. Infect. Dis.">
        <title>Genomic Investigations unmask Mycoplasma amphoriforme, a new respiratory pathogen.</title>
        <authorList>
            <person name="Gillespie S.H."/>
            <person name="Ling C.L."/>
            <person name="Oravcova K."/>
            <person name="Pinheiro M."/>
            <person name="Wells L."/>
            <person name="Bryant J.M."/>
            <person name="McHugh T.D."/>
            <person name="Bebear C."/>
            <person name="Webster D."/>
            <person name="Harris S.R."/>
            <person name="Seth-Smith H.M."/>
            <person name="Thomson N.R."/>
        </authorList>
    </citation>
    <scope>NUCLEOTIDE SEQUENCE [LARGE SCALE GENOMIC DNA]</scope>
    <source>
        <strain evidence="5 6">A39</strain>
    </source>
</reference>
<feature type="binding site" evidence="2">
    <location>
        <position position="105"/>
    </location>
    <ligand>
        <name>substrate</name>
    </ligand>
</feature>
<dbReference type="Pfam" id="PF00248">
    <property type="entry name" value="Aldo_ket_red"/>
    <property type="match status" value="1"/>
</dbReference>
<keyword evidence="6" id="KW-1185">Reference proteome</keyword>
<evidence type="ECO:0000313" key="6">
    <source>
        <dbReference type="Proteomes" id="UP000261764"/>
    </source>
</evidence>
<dbReference type="KEGG" id="mamp:MAMA39_06730"/>
<evidence type="ECO:0000259" key="4">
    <source>
        <dbReference type="Pfam" id="PF00248"/>
    </source>
</evidence>
<accession>A0A292IIT1</accession>
<dbReference type="SUPFAM" id="SSF51430">
    <property type="entry name" value="NAD(P)-linked oxidoreductase"/>
    <property type="match status" value="1"/>
</dbReference>
<protein>
    <recommendedName>
        <fullName evidence="4">NADP-dependent oxidoreductase domain-containing protein</fullName>
    </recommendedName>
</protein>
<evidence type="ECO:0000256" key="2">
    <source>
        <dbReference type="PIRSR" id="PIRSR000097-2"/>
    </source>
</evidence>
<dbReference type="InterPro" id="IPR036812">
    <property type="entry name" value="NAD(P)_OxRdtase_dom_sf"/>
</dbReference>
<dbReference type="InterPro" id="IPR023210">
    <property type="entry name" value="NADP_OxRdtase_dom"/>
</dbReference>
<proteinExistence type="predicted"/>
<evidence type="ECO:0000256" key="3">
    <source>
        <dbReference type="PIRSR" id="PIRSR000097-3"/>
    </source>
</evidence>
<organism evidence="5 6">
    <name type="scientific">Mycoplasma amphoriforme A39</name>
    <dbReference type="NCBI Taxonomy" id="572419"/>
    <lineage>
        <taxon>Bacteria</taxon>
        <taxon>Bacillati</taxon>
        <taxon>Mycoplasmatota</taxon>
        <taxon>Mollicutes</taxon>
        <taxon>Mycoplasmataceae</taxon>
        <taxon>Mycoplasma</taxon>
    </lineage>
</organism>
<feature type="active site" description="Proton donor" evidence="1">
    <location>
        <position position="47"/>
    </location>
</feature>
<evidence type="ECO:0000256" key="1">
    <source>
        <dbReference type="PIRSR" id="PIRSR000097-1"/>
    </source>
</evidence>
<dbReference type="EMBL" id="HG937516">
    <property type="protein sequence ID" value="CDN40790.1"/>
    <property type="molecule type" value="Genomic_DNA"/>
</dbReference>
<dbReference type="InterPro" id="IPR018170">
    <property type="entry name" value="Aldo/ket_reductase_CS"/>
</dbReference>
<gene>
    <name evidence="5" type="ORF">MAMA39_06730</name>
</gene>
<dbReference type="Proteomes" id="UP000261764">
    <property type="component" value="Chromosome I"/>
</dbReference>
<dbReference type="InterPro" id="IPR020471">
    <property type="entry name" value="AKR"/>
</dbReference>
<dbReference type="CDD" id="cd19071">
    <property type="entry name" value="AKR_AKR1-5-like"/>
    <property type="match status" value="1"/>
</dbReference>